<organism evidence="2 3">
    <name type="scientific">Thalassobacterium maritimum</name>
    <dbReference type="NCBI Taxonomy" id="3041265"/>
    <lineage>
        <taxon>Bacteria</taxon>
        <taxon>Pseudomonadati</taxon>
        <taxon>Verrucomicrobiota</taxon>
        <taxon>Opitutia</taxon>
        <taxon>Puniceicoccales</taxon>
        <taxon>Coraliomargaritaceae</taxon>
        <taxon>Thalassobacterium</taxon>
    </lineage>
</organism>
<reference evidence="2 3" key="1">
    <citation type="submission" date="2023-04" db="EMBL/GenBank/DDBJ databases">
        <title>A novel bacteria isolated from coastal sediment.</title>
        <authorList>
            <person name="Liu X.-J."/>
            <person name="Du Z.-J."/>
        </authorList>
    </citation>
    <scope>NUCLEOTIDE SEQUENCE [LARGE SCALE GENOMIC DNA]</scope>
    <source>
        <strain evidence="2 3">SDUM461003</strain>
    </source>
</reference>
<keyword evidence="3" id="KW-1185">Reference proteome</keyword>
<evidence type="ECO:0000313" key="3">
    <source>
        <dbReference type="Proteomes" id="UP001225316"/>
    </source>
</evidence>
<dbReference type="Proteomes" id="UP001225316">
    <property type="component" value="Unassembled WGS sequence"/>
</dbReference>
<feature type="transmembrane region" description="Helical" evidence="1">
    <location>
        <begin position="20"/>
        <end position="41"/>
    </location>
</feature>
<dbReference type="RefSeq" id="WP_308949313.1">
    <property type="nucleotide sequence ID" value="NZ_JARXHW010000011.1"/>
</dbReference>
<proteinExistence type="predicted"/>
<protein>
    <recommendedName>
        <fullName evidence="4">Sugar ABC transporter permease</fullName>
    </recommendedName>
</protein>
<name>A0ABU1ASN7_9BACT</name>
<keyword evidence="1" id="KW-0812">Transmembrane</keyword>
<sequence>MESNDPAPRHRELPPQARRAVRFIYIAMAVLMLLPFLLLWLTGVISFDGS</sequence>
<evidence type="ECO:0008006" key="4">
    <source>
        <dbReference type="Google" id="ProtNLM"/>
    </source>
</evidence>
<evidence type="ECO:0000313" key="2">
    <source>
        <dbReference type="EMBL" id="MDQ8207177.1"/>
    </source>
</evidence>
<accession>A0ABU1ASN7</accession>
<keyword evidence="1" id="KW-0472">Membrane</keyword>
<evidence type="ECO:0000256" key="1">
    <source>
        <dbReference type="SAM" id="Phobius"/>
    </source>
</evidence>
<gene>
    <name evidence="2" type="ORF">QEH52_06640</name>
</gene>
<comment type="caution">
    <text evidence="2">The sequence shown here is derived from an EMBL/GenBank/DDBJ whole genome shotgun (WGS) entry which is preliminary data.</text>
</comment>
<keyword evidence="1" id="KW-1133">Transmembrane helix</keyword>
<dbReference type="EMBL" id="JARXHW010000011">
    <property type="protein sequence ID" value="MDQ8207177.1"/>
    <property type="molecule type" value="Genomic_DNA"/>
</dbReference>